<dbReference type="Proteomes" id="UP000304148">
    <property type="component" value="Chromosome"/>
</dbReference>
<evidence type="ECO:0000313" key="1">
    <source>
        <dbReference type="EMBL" id="SYX84729.1"/>
    </source>
</evidence>
<gene>
    <name evidence="1" type="ORF">PBLR_13151</name>
</gene>
<reference evidence="2" key="1">
    <citation type="submission" date="2018-08" db="EMBL/GenBank/DDBJ databases">
        <authorList>
            <person name="Chevrot R."/>
        </authorList>
    </citation>
    <scope>NUCLEOTIDE SEQUENCE [LARGE SCALE GENOMIC DNA]</scope>
</reference>
<sequence>MDGEYLCKREVSIHLSSYLTYAKSMQFTENILVVGFICHMQMGIMLMCDYCEIKYIPVSSINHALRRIRRAFLR</sequence>
<accession>A0A383REG6</accession>
<name>A0A383REG6_PAEAL</name>
<dbReference type="AlphaFoldDB" id="A0A383REG6"/>
<evidence type="ECO:0000313" key="2">
    <source>
        <dbReference type="Proteomes" id="UP000304148"/>
    </source>
</evidence>
<proteinExistence type="predicted"/>
<protein>
    <submittedName>
        <fullName evidence="1">Uncharacterized protein</fullName>
    </submittedName>
</protein>
<dbReference type="EMBL" id="LS992241">
    <property type="protein sequence ID" value="SYX84729.1"/>
    <property type="molecule type" value="Genomic_DNA"/>
</dbReference>
<organism evidence="1 2">
    <name type="scientific">Paenibacillus alvei</name>
    <name type="common">Bacillus alvei</name>
    <dbReference type="NCBI Taxonomy" id="44250"/>
    <lineage>
        <taxon>Bacteria</taxon>
        <taxon>Bacillati</taxon>
        <taxon>Bacillota</taxon>
        <taxon>Bacilli</taxon>
        <taxon>Bacillales</taxon>
        <taxon>Paenibacillaceae</taxon>
        <taxon>Paenibacillus</taxon>
    </lineage>
</organism>